<keyword evidence="4" id="KW-0479">Metal-binding</keyword>
<dbReference type="GO" id="GO:0004519">
    <property type="term" value="F:endonuclease activity"/>
    <property type="evidence" value="ECO:0007669"/>
    <property type="project" value="UniProtKB-KW"/>
</dbReference>
<keyword evidence="12" id="KW-1185">Reference proteome</keyword>
<gene>
    <name evidence="11" type="ORF">ACFP90_18535</name>
</gene>
<keyword evidence="7" id="KW-0460">Magnesium</keyword>
<dbReference type="Proteomes" id="UP001596317">
    <property type="component" value="Unassembled WGS sequence"/>
</dbReference>
<keyword evidence="5" id="KW-0227">DNA damage</keyword>
<protein>
    <submittedName>
        <fullName evidence="11">Endonuclease/exonuclease/phosphatase family protein</fullName>
    </submittedName>
</protein>
<dbReference type="InterPro" id="IPR036691">
    <property type="entry name" value="Endo/exonu/phosph_ase_sf"/>
</dbReference>
<dbReference type="PANTHER" id="PTHR15822">
    <property type="entry name" value="TRAF AND TNF RECEPTOR-ASSOCIATED PROTEIN"/>
    <property type="match status" value="1"/>
</dbReference>
<organism evidence="11 12">
    <name type="scientific">Deinococcus multiflagellatus</name>
    <dbReference type="NCBI Taxonomy" id="1656887"/>
    <lineage>
        <taxon>Bacteria</taxon>
        <taxon>Thermotogati</taxon>
        <taxon>Deinococcota</taxon>
        <taxon>Deinococci</taxon>
        <taxon>Deinococcales</taxon>
        <taxon>Deinococcaceae</taxon>
        <taxon>Deinococcus</taxon>
    </lineage>
</organism>
<evidence type="ECO:0000256" key="1">
    <source>
        <dbReference type="ARBA" id="ARBA00001936"/>
    </source>
</evidence>
<dbReference type="SUPFAM" id="SSF56219">
    <property type="entry name" value="DNase I-like"/>
    <property type="match status" value="1"/>
</dbReference>
<sequence length="327" mass="36186">MTRRRLGACQSARVRLAWVYLALVAVGWLLGDVVGERTVPTLLLAYAPPLLWLLPAPLVLGAALWRRRGRRAALAGTLLALWGAGLLHWTPQRDGELRVATYNVLRGDRVGPVRLGQALRTLNADVILLQESNFRRPGAREALAAALPGYRVVHAAEVTTLTRLPLLDVRRVPLPRHRREVLITRLRWQGRPLTVVNAHLGTVQVVDALAGDWASLHRTRAARDEQVRVLSDLAAQTQGPVLLGGDLNTPPRGRLWRQLRAAYGSDAHDHAGRGPGWTFPALRVRIDHVLSPDLRPARSRVLPWTFSDHRPLLTEWQAAPQSKAAAP</sequence>
<evidence type="ECO:0000256" key="7">
    <source>
        <dbReference type="ARBA" id="ARBA00022842"/>
    </source>
</evidence>
<proteinExistence type="predicted"/>
<evidence type="ECO:0000313" key="11">
    <source>
        <dbReference type="EMBL" id="MFC6662098.1"/>
    </source>
</evidence>
<keyword evidence="11" id="KW-0255">Endonuclease</keyword>
<comment type="cofactor">
    <cofactor evidence="2">
        <name>Mg(2+)</name>
        <dbReference type="ChEBI" id="CHEBI:18420"/>
    </cofactor>
</comment>
<dbReference type="InterPro" id="IPR005135">
    <property type="entry name" value="Endo/exonuclease/phosphatase"/>
</dbReference>
<dbReference type="Pfam" id="PF03372">
    <property type="entry name" value="Exo_endo_phos"/>
    <property type="match status" value="1"/>
</dbReference>
<evidence type="ECO:0000256" key="2">
    <source>
        <dbReference type="ARBA" id="ARBA00001946"/>
    </source>
</evidence>
<feature type="transmembrane region" description="Helical" evidence="9">
    <location>
        <begin position="43"/>
        <end position="65"/>
    </location>
</feature>
<dbReference type="InterPro" id="IPR051547">
    <property type="entry name" value="TDP2-like"/>
</dbReference>
<evidence type="ECO:0000256" key="9">
    <source>
        <dbReference type="SAM" id="Phobius"/>
    </source>
</evidence>
<evidence type="ECO:0000313" key="12">
    <source>
        <dbReference type="Proteomes" id="UP001596317"/>
    </source>
</evidence>
<accession>A0ABW1ZMN4</accession>
<keyword evidence="9" id="KW-0472">Membrane</keyword>
<name>A0ABW1ZMN4_9DEIO</name>
<evidence type="ECO:0000256" key="6">
    <source>
        <dbReference type="ARBA" id="ARBA00022801"/>
    </source>
</evidence>
<keyword evidence="8" id="KW-0234">DNA repair</keyword>
<evidence type="ECO:0000256" key="8">
    <source>
        <dbReference type="ARBA" id="ARBA00023204"/>
    </source>
</evidence>
<feature type="transmembrane region" description="Helical" evidence="9">
    <location>
        <begin position="12"/>
        <end position="31"/>
    </location>
</feature>
<dbReference type="RefSeq" id="WP_224608634.1">
    <property type="nucleotide sequence ID" value="NZ_JAIQXV010000009.1"/>
</dbReference>
<keyword evidence="6" id="KW-0378">Hydrolase</keyword>
<evidence type="ECO:0000256" key="4">
    <source>
        <dbReference type="ARBA" id="ARBA00022723"/>
    </source>
</evidence>
<feature type="transmembrane region" description="Helical" evidence="9">
    <location>
        <begin position="72"/>
        <end position="89"/>
    </location>
</feature>
<keyword evidence="9" id="KW-0812">Transmembrane</keyword>
<comment type="caution">
    <text evidence="11">The sequence shown here is derived from an EMBL/GenBank/DDBJ whole genome shotgun (WGS) entry which is preliminary data.</text>
</comment>
<dbReference type="Gene3D" id="3.60.10.10">
    <property type="entry name" value="Endonuclease/exonuclease/phosphatase"/>
    <property type="match status" value="1"/>
</dbReference>
<evidence type="ECO:0000256" key="5">
    <source>
        <dbReference type="ARBA" id="ARBA00022763"/>
    </source>
</evidence>
<dbReference type="PANTHER" id="PTHR15822:SF4">
    <property type="entry name" value="TYROSYL-DNA PHOSPHODIESTERASE 2"/>
    <property type="match status" value="1"/>
</dbReference>
<comment type="cofactor">
    <cofactor evidence="1">
        <name>Mn(2+)</name>
        <dbReference type="ChEBI" id="CHEBI:29035"/>
    </cofactor>
</comment>
<dbReference type="EMBL" id="JBHSWB010000001">
    <property type="protein sequence ID" value="MFC6662098.1"/>
    <property type="molecule type" value="Genomic_DNA"/>
</dbReference>
<keyword evidence="9" id="KW-1133">Transmembrane helix</keyword>
<keyword evidence="3" id="KW-0540">Nuclease</keyword>
<evidence type="ECO:0000259" key="10">
    <source>
        <dbReference type="Pfam" id="PF03372"/>
    </source>
</evidence>
<reference evidence="12" key="1">
    <citation type="journal article" date="2019" name="Int. J. Syst. Evol. Microbiol.">
        <title>The Global Catalogue of Microorganisms (GCM) 10K type strain sequencing project: providing services to taxonomists for standard genome sequencing and annotation.</title>
        <authorList>
            <consortium name="The Broad Institute Genomics Platform"/>
            <consortium name="The Broad Institute Genome Sequencing Center for Infectious Disease"/>
            <person name="Wu L."/>
            <person name="Ma J."/>
        </authorList>
    </citation>
    <scope>NUCLEOTIDE SEQUENCE [LARGE SCALE GENOMIC DNA]</scope>
    <source>
        <strain evidence="12">CCUG 63830</strain>
    </source>
</reference>
<feature type="domain" description="Endonuclease/exonuclease/phosphatase" evidence="10">
    <location>
        <begin position="100"/>
        <end position="309"/>
    </location>
</feature>
<evidence type="ECO:0000256" key="3">
    <source>
        <dbReference type="ARBA" id="ARBA00022722"/>
    </source>
</evidence>